<evidence type="ECO:0000256" key="1">
    <source>
        <dbReference type="ARBA" id="ARBA00004323"/>
    </source>
</evidence>
<proteinExistence type="predicted"/>
<sequence length="465" mass="52905">MEKKPNRLFLGATPIVFLLLITLFYSQLFASNSLPFNKWMQQLANWKISSNRFNKAIQYQESFKPILRRLVKAEDQSKIETNGFACDSDFYSIVCVASEPSLRIDTRRLTVQVLLNNSTTLQDKTATIQPYAWQRSNKVLNNTTPVQIIHRSIARLPACEYIHAVPAIIFSSSGFRGNLFHEFNEVIIPLFITSRHFQSNVQFILSDYNPSFVSRYAQILSHLSRYEVMNPGTNESVHCFPAGAVIGLKFHNYLSINTSCNINPGGYSILNFTRFLRESYNLEEIHVDTRRPKLLFISRVNSRIFLNEKEMVNTMEELGFSVLIARPDQMSNLTKFTKLVSLCSVMVGAHGAGLTNELFLPVGAAVVQVVPLGLEWASAFYFGEPARVMGLHYLEYKIQPEESSLIDIYGRDDPVIVDPQSIYAKSYEAGRAVYITGQNLNIDIHRFRKTLVEARQLIERDSLAS</sequence>
<keyword evidence="3" id="KW-0808">Transferase</keyword>
<comment type="caution">
    <text evidence="6">The sequence shown here is derived from an EMBL/GenBank/DDBJ whole genome shotgun (WGS) entry which is preliminary data.</text>
</comment>
<dbReference type="Pfam" id="PF04577">
    <property type="entry name" value="Glyco_transf_61"/>
    <property type="match status" value="1"/>
</dbReference>
<dbReference type="PANTHER" id="PTHR20961">
    <property type="entry name" value="GLYCOSYLTRANSFERASE"/>
    <property type="match status" value="1"/>
</dbReference>
<comment type="subcellular location">
    <subcellularLocation>
        <location evidence="1">Golgi apparatus membrane</location>
        <topology evidence="1">Single-pass type II membrane protein</topology>
    </subcellularLocation>
</comment>
<evidence type="ECO:0000313" key="6">
    <source>
        <dbReference type="EMBL" id="KAK1382830.1"/>
    </source>
</evidence>
<dbReference type="Proteomes" id="UP001237642">
    <property type="component" value="Unassembled WGS sequence"/>
</dbReference>
<evidence type="ECO:0000256" key="2">
    <source>
        <dbReference type="ARBA" id="ARBA00022676"/>
    </source>
</evidence>
<dbReference type="InterPro" id="IPR007657">
    <property type="entry name" value="Glycosyltransferase_61"/>
</dbReference>
<evidence type="ECO:0000256" key="3">
    <source>
        <dbReference type="ARBA" id="ARBA00022679"/>
    </source>
</evidence>
<feature type="domain" description="Glycosyltransferase 61 catalytic" evidence="5">
    <location>
        <begin position="263"/>
        <end position="367"/>
    </location>
</feature>
<keyword evidence="4" id="KW-0325">Glycoprotein</keyword>
<keyword evidence="7" id="KW-1185">Reference proteome</keyword>
<reference evidence="6" key="1">
    <citation type="submission" date="2023-02" db="EMBL/GenBank/DDBJ databases">
        <title>Genome of toxic invasive species Heracleum sosnowskyi carries increased number of genes despite the absence of recent whole-genome duplications.</title>
        <authorList>
            <person name="Schelkunov M."/>
            <person name="Shtratnikova V."/>
            <person name="Makarenko M."/>
            <person name="Klepikova A."/>
            <person name="Omelchenko D."/>
            <person name="Novikova G."/>
            <person name="Obukhova E."/>
            <person name="Bogdanov V."/>
            <person name="Penin A."/>
            <person name="Logacheva M."/>
        </authorList>
    </citation>
    <scope>NUCLEOTIDE SEQUENCE</scope>
    <source>
        <strain evidence="6">Hsosn_3</strain>
        <tissue evidence="6">Leaf</tissue>
    </source>
</reference>
<dbReference type="PANTHER" id="PTHR20961:SF154">
    <property type="entry name" value="GLYCOSYLTRANSFERASE"/>
    <property type="match status" value="1"/>
</dbReference>
<gene>
    <name evidence="6" type="ORF">POM88_020565</name>
</gene>
<keyword evidence="2" id="KW-0328">Glycosyltransferase</keyword>
<evidence type="ECO:0000313" key="7">
    <source>
        <dbReference type="Proteomes" id="UP001237642"/>
    </source>
</evidence>
<organism evidence="6 7">
    <name type="scientific">Heracleum sosnowskyi</name>
    <dbReference type="NCBI Taxonomy" id="360622"/>
    <lineage>
        <taxon>Eukaryota</taxon>
        <taxon>Viridiplantae</taxon>
        <taxon>Streptophyta</taxon>
        <taxon>Embryophyta</taxon>
        <taxon>Tracheophyta</taxon>
        <taxon>Spermatophyta</taxon>
        <taxon>Magnoliopsida</taxon>
        <taxon>eudicotyledons</taxon>
        <taxon>Gunneridae</taxon>
        <taxon>Pentapetalae</taxon>
        <taxon>asterids</taxon>
        <taxon>campanulids</taxon>
        <taxon>Apiales</taxon>
        <taxon>Apiaceae</taxon>
        <taxon>Apioideae</taxon>
        <taxon>apioid superclade</taxon>
        <taxon>Tordylieae</taxon>
        <taxon>Tordyliinae</taxon>
        <taxon>Heracleum</taxon>
    </lineage>
</organism>
<dbReference type="EMBL" id="JAUIZM010000005">
    <property type="protein sequence ID" value="KAK1382830.1"/>
    <property type="molecule type" value="Genomic_DNA"/>
</dbReference>
<reference evidence="6" key="2">
    <citation type="submission" date="2023-05" db="EMBL/GenBank/DDBJ databases">
        <authorList>
            <person name="Schelkunov M.I."/>
        </authorList>
    </citation>
    <scope>NUCLEOTIDE SEQUENCE</scope>
    <source>
        <strain evidence="6">Hsosn_3</strain>
        <tissue evidence="6">Leaf</tissue>
    </source>
</reference>
<name>A0AAD8MN85_9APIA</name>
<dbReference type="InterPro" id="IPR049625">
    <property type="entry name" value="Glyco_transf_61_cat"/>
</dbReference>
<evidence type="ECO:0000259" key="5">
    <source>
        <dbReference type="Pfam" id="PF04577"/>
    </source>
</evidence>
<evidence type="ECO:0000256" key="4">
    <source>
        <dbReference type="ARBA" id="ARBA00023180"/>
    </source>
</evidence>
<dbReference type="GO" id="GO:0000139">
    <property type="term" value="C:Golgi membrane"/>
    <property type="evidence" value="ECO:0007669"/>
    <property type="project" value="UniProtKB-SubCell"/>
</dbReference>
<accession>A0AAD8MN85</accession>
<dbReference type="GO" id="GO:0016763">
    <property type="term" value="F:pentosyltransferase activity"/>
    <property type="evidence" value="ECO:0007669"/>
    <property type="project" value="UniProtKB-ARBA"/>
</dbReference>
<dbReference type="AlphaFoldDB" id="A0AAD8MN85"/>
<protein>
    <submittedName>
        <fullName evidence="6">Alpha-1,3-arabinosyltransferase XAT2-like</fullName>
    </submittedName>
</protein>